<keyword evidence="2" id="KW-0472">Membrane</keyword>
<sequence>MNEAPTDDAPALRHHRYVAGWPEVGVLVGSLLLIGVGFLWWLRPSSYPFGPQDRFADLSLMTYVPADTAVVLALTAGAVGVALAGLLLDGRTGAPIRVGGIAVAAVAALVLGFLVPDIQVLTITGYLMTLAVPAAIVAALTTRLVRRASPHHGSAAGAAGIAVGAAAFVTLLLWLNYIARDAEPIGYRPLVVFGSLAIGACWAVVLVRLLRHHRRHCQSCGRPGALWTTPASASSWGRILTWSAALCPLPYVVTRLSWLTPWPIGESAETLAEHPGLRIFGLALAVAGEGGTWLTLGLIRPRGEVFPRSLPFLGGRPVPVYAAVVPGLIVSLMMCIAGHSLVQQSFGAGTDLSDHLLVLLMPFPLWGPLLAAATLAYWYRRRPECRVVGCRRLSGHGTAADAGRRSGGGSRRDTAG</sequence>
<evidence type="ECO:0000256" key="2">
    <source>
        <dbReference type="SAM" id="Phobius"/>
    </source>
</evidence>
<feature type="transmembrane region" description="Helical" evidence="2">
    <location>
        <begin position="21"/>
        <end position="42"/>
    </location>
</feature>
<feature type="region of interest" description="Disordered" evidence="1">
    <location>
        <begin position="396"/>
        <end position="416"/>
    </location>
</feature>
<feature type="transmembrane region" description="Helical" evidence="2">
    <location>
        <begin position="121"/>
        <end position="145"/>
    </location>
</feature>
<dbReference type="AlphaFoldDB" id="A0A318NYU7"/>
<dbReference type="RefSeq" id="WP_110565467.1">
    <property type="nucleotide sequence ID" value="NZ_PYBV01000027.1"/>
</dbReference>
<feature type="transmembrane region" description="Helical" evidence="2">
    <location>
        <begin position="62"/>
        <end position="88"/>
    </location>
</feature>
<keyword evidence="2" id="KW-0812">Transmembrane</keyword>
<dbReference type="OrthoDB" id="4207230at2"/>
<keyword evidence="2" id="KW-1133">Transmembrane helix</keyword>
<feature type="transmembrane region" description="Helical" evidence="2">
    <location>
        <begin position="320"/>
        <end position="341"/>
    </location>
</feature>
<accession>A0A318NYU7</accession>
<proteinExistence type="predicted"/>
<comment type="caution">
    <text evidence="3">The sequence shown here is derived from an EMBL/GenBank/DDBJ whole genome shotgun (WGS) entry which is preliminary data.</text>
</comment>
<organism evidence="3 4">
    <name type="scientific">Micromonospora arborensis</name>
    <dbReference type="NCBI Taxonomy" id="2116518"/>
    <lineage>
        <taxon>Bacteria</taxon>
        <taxon>Bacillati</taxon>
        <taxon>Actinomycetota</taxon>
        <taxon>Actinomycetes</taxon>
        <taxon>Micromonosporales</taxon>
        <taxon>Micromonosporaceae</taxon>
        <taxon>Micromonospora</taxon>
    </lineage>
</organism>
<reference evidence="3 4" key="1">
    <citation type="submission" date="2018-03" db="EMBL/GenBank/DDBJ databases">
        <title>Bioinformatic expansion and discovery of thiopeptide antibiotics.</title>
        <authorList>
            <person name="Schwalen C.J."/>
            <person name="Hudson G.A."/>
            <person name="Mitchell D.A."/>
        </authorList>
    </citation>
    <scope>NUCLEOTIDE SEQUENCE [LARGE SCALE GENOMIC DNA]</scope>
    <source>
        <strain evidence="3 4">NRRL 8041</strain>
    </source>
</reference>
<feature type="transmembrane region" description="Helical" evidence="2">
    <location>
        <begin position="157"/>
        <end position="178"/>
    </location>
</feature>
<protein>
    <submittedName>
        <fullName evidence="3">Uncharacterized protein</fullName>
    </submittedName>
</protein>
<feature type="transmembrane region" description="Helical" evidence="2">
    <location>
        <begin position="95"/>
        <end position="115"/>
    </location>
</feature>
<dbReference type="Proteomes" id="UP000248333">
    <property type="component" value="Unassembled WGS sequence"/>
</dbReference>
<dbReference type="EMBL" id="PYBV01000027">
    <property type="protein sequence ID" value="PYC67563.1"/>
    <property type="molecule type" value="Genomic_DNA"/>
</dbReference>
<evidence type="ECO:0000256" key="1">
    <source>
        <dbReference type="SAM" id="MobiDB-lite"/>
    </source>
</evidence>
<name>A0A318NYU7_9ACTN</name>
<gene>
    <name evidence="3" type="ORF">C7C45_21425</name>
</gene>
<evidence type="ECO:0000313" key="3">
    <source>
        <dbReference type="EMBL" id="PYC67563.1"/>
    </source>
</evidence>
<feature type="transmembrane region" description="Helical" evidence="2">
    <location>
        <begin position="356"/>
        <end position="379"/>
    </location>
</feature>
<evidence type="ECO:0000313" key="4">
    <source>
        <dbReference type="Proteomes" id="UP000248333"/>
    </source>
</evidence>
<feature type="transmembrane region" description="Helical" evidence="2">
    <location>
        <begin position="190"/>
        <end position="210"/>
    </location>
</feature>
<keyword evidence="4" id="KW-1185">Reference proteome</keyword>